<accession>A0A939GD62</accession>
<proteinExistence type="predicted"/>
<dbReference type="Pfam" id="PF04326">
    <property type="entry name" value="SLFN_AlbA_2"/>
    <property type="match status" value="1"/>
</dbReference>
<dbReference type="InterPro" id="IPR007421">
    <property type="entry name" value="Schlafen_AlbA_2_dom"/>
</dbReference>
<reference evidence="2" key="1">
    <citation type="submission" date="2021-03" db="EMBL/GenBank/DDBJ databases">
        <title>Fibrella sp. HMF5335 genome sequencing and assembly.</title>
        <authorList>
            <person name="Kang H."/>
            <person name="Kim H."/>
            <person name="Bae S."/>
            <person name="Joh K."/>
        </authorList>
    </citation>
    <scope>NUCLEOTIDE SEQUENCE</scope>
    <source>
        <strain evidence="2">HMF5335</strain>
    </source>
</reference>
<dbReference type="EMBL" id="JAFMYV010000004">
    <property type="protein sequence ID" value="MBO0936784.1"/>
    <property type="molecule type" value="Genomic_DNA"/>
</dbReference>
<dbReference type="AlphaFoldDB" id="A0A939GD62"/>
<sequence length="206" mass="23157">MSNRSLNNLIEQGEGTQLEFKRTLSSATRIARTLAAFANTSGGTLLVGVADDKKIVGIASELAEVQTLEQATDELIEPALTVSYETRRQDGKTVLLVRVAESDDKPHKVFTEQREWQIYVRQRDKSVPTTRFMTDSLAIDKKLLQTPMVKSLLLYLQKHDTISVERLAKLVNISDHRAKKLLHDLTAQGLLLFVDQPRPGRFSLKT</sequence>
<dbReference type="Gene3D" id="3.30.950.30">
    <property type="entry name" value="Schlafen, AAA domain"/>
    <property type="match status" value="1"/>
</dbReference>
<organism evidence="2 3">
    <name type="scientific">Fibrella rubiginis</name>
    <dbReference type="NCBI Taxonomy" id="2817060"/>
    <lineage>
        <taxon>Bacteria</taxon>
        <taxon>Pseudomonadati</taxon>
        <taxon>Bacteroidota</taxon>
        <taxon>Cytophagia</taxon>
        <taxon>Cytophagales</taxon>
        <taxon>Spirosomataceae</taxon>
        <taxon>Fibrella</taxon>
    </lineage>
</organism>
<dbReference type="RefSeq" id="WP_207364347.1">
    <property type="nucleotide sequence ID" value="NZ_JAFMYV010000004.1"/>
</dbReference>
<dbReference type="Proteomes" id="UP000664034">
    <property type="component" value="Unassembled WGS sequence"/>
</dbReference>
<evidence type="ECO:0000313" key="3">
    <source>
        <dbReference type="Proteomes" id="UP000664034"/>
    </source>
</evidence>
<dbReference type="InterPro" id="IPR038461">
    <property type="entry name" value="Schlafen_AlbA_2_dom_sf"/>
</dbReference>
<comment type="caution">
    <text evidence="2">The sequence shown here is derived from an EMBL/GenBank/DDBJ whole genome shotgun (WGS) entry which is preliminary data.</text>
</comment>
<keyword evidence="3" id="KW-1185">Reference proteome</keyword>
<dbReference type="PANTHER" id="PTHR30595">
    <property type="entry name" value="GLPR-RELATED TRANSCRIPTIONAL REPRESSOR"/>
    <property type="match status" value="1"/>
</dbReference>
<evidence type="ECO:0000259" key="1">
    <source>
        <dbReference type="Pfam" id="PF04326"/>
    </source>
</evidence>
<protein>
    <submittedName>
        <fullName evidence="2">DNA binding domain-containing protein</fullName>
    </submittedName>
</protein>
<name>A0A939GD62_9BACT</name>
<evidence type="ECO:0000313" key="2">
    <source>
        <dbReference type="EMBL" id="MBO0936784.1"/>
    </source>
</evidence>
<dbReference type="PANTHER" id="PTHR30595:SF6">
    <property type="entry name" value="SCHLAFEN ALBA-2 DOMAIN-CONTAINING PROTEIN"/>
    <property type="match status" value="1"/>
</dbReference>
<feature type="domain" description="Schlafen AlbA-2" evidence="1">
    <location>
        <begin position="14"/>
        <end position="128"/>
    </location>
</feature>
<gene>
    <name evidence="2" type="ORF">J2I47_09540</name>
</gene>